<protein>
    <submittedName>
        <fullName evidence="20">Uncharacterized protein</fullName>
    </submittedName>
</protein>
<evidence type="ECO:0000256" key="11">
    <source>
        <dbReference type="ARBA" id="ARBA00022984"/>
    </source>
</evidence>
<dbReference type="AlphaFoldDB" id="A0A1G2SCK4"/>
<evidence type="ECO:0000259" key="18">
    <source>
        <dbReference type="Pfam" id="PF00905"/>
    </source>
</evidence>
<gene>
    <name evidence="20" type="ORF">A3B07_01285</name>
</gene>
<keyword evidence="11" id="KW-0573">Peptidoglycan synthesis</keyword>
<evidence type="ECO:0000256" key="14">
    <source>
        <dbReference type="ARBA" id="ARBA00023316"/>
    </source>
</evidence>
<keyword evidence="6" id="KW-0645">Protease</keyword>
<keyword evidence="9" id="KW-0378">Hydrolase</keyword>
<dbReference type="Gene3D" id="3.40.710.10">
    <property type="entry name" value="DD-peptidase/beta-lactamase superfamily"/>
    <property type="match status" value="1"/>
</dbReference>
<evidence type="ECO:0000256" key="7">
    <source>
        <dbReference type="ARBA" id="ARBA00022676"/>
    </source>
</evidence>
<dbReference type="GO" id="GO:0006508">
    <property type="term" value="P:proteolysis"/>
    <property type="evidence" value="ECO:0007669"/>
    <property type="project" value="UniProtKB-KW"/>
</dbReference>
<dbReference type="InterPro" id="IPR012338">
    <property type="entry name" value="Beta-lactam/transpept-like"/>
</dbReference>
<reference evidence="20 21" key="1">
    <citation type="journal article" date="2016" name="Nat. Commun.">
        <title>Thousands of microbial genomes shed light on interconnected biogeochemical processes in an aquifer system.</title>
        <authorList>
            <person name="Anantharaman K."/>
            <person name="Brown C.T."/>
            <person name="Hug L.A."/>
            <person name="Sharon I."/>
            <person name="Castelle C.J."/>
            <person name="Probst A.J."/>
            <person name="Thomas B.C."/>
            <person name="Singh A."/>
            <person name="Wilkins M.J."/>
            <person name="Karaoz U."/>
            <person name="Brodie E.L."/>
            <person name="Williams K.H."/>
            <person name="Hubbard S.S."/>
            <person name="Banfield J.F."/>
        </authorList>
    </citation>
    <scope>NUCLEOTIDE SEQUENCE [LARGE SCALE GENOMIC DNA]</scope>
</reference>
<dbReference type="Pfam" id="PF00905">
    <property type="entry name" value="Transpeptidase"/>
    <property type="match status" value="1"/>
</dbReference>
<dbReference type="InterPro" id="IPR001264">
    <property type="entry name" value="Glyco_trans_51"/>
</dbReference>
<dbReference type="SUPFAM" id="SSF53955">
    <property type="entry name" value="Lysozyme-like"/>
    <property type="match status" value="1"/>
</dbReference>
<keyword evidence="14" id="KW-0961">Cell wall biogenesis/degradation</keyword>
<keyword evidence="10" id="KW-0133">Cell shape</keyword>
<name>A0A1G2SCK4_9BACT</name>
<evidence type="ECO:0000256" key="9">
    <source>
        <dbReference type="ARBA" id="ARBA00022801"/>
    </source>
</evidence>
<evidence type="ECO:0000256" key="2">
    <source>
        <dbReference type="ARBA" id="ARBA00007090"/>
    </source>
</evidence>
<dbReference type="Pfam" id="PF00912">
    <property type="entry name" value="Transgly"/>
    <property type="match status" value="1"/>
</dbReference>
<dbReference type="Gene3D" id="1.10.3810.10">
    <property type="entry name" value="Biosynthetic peptidoglycan transglycosylase-like"/>
    <property type="match status" value="1"/>
</dbReference>
<dbReference type="PANTHER" id="PTHR32282:SF11">
    <property type="entry name" value="PENICILLIN-BINDING PROTEIN 1B"/>
    <property type="match status" value="1"/>
</dbReference>
<dbReference type="GO" id="GO:0009002">
    <property type="term" value="F:serine-type D-Ala-D-Ala carboxypeptidase activity"/>
    <property type="evidence" value="ECO:0007669"/>
    <property type="project" value="UniProtKB-EC"/>
</dbReference>
<evidence type="ECO:0000256" key="8">
    <source>
        <dbReference type="ARBA" id="ARBA00022679"/>
    </source>
</evidence>
<comment type="subcellular location">
    <subcellularLocation>
        <location evidence="1">Cell membrane</location>
    </subcellularLocation>
</comment>
<dbReference type="GO" id="GO:0008360">
    <property type="term" value="P:regulation of cell shape"/>
    <property type="evidence" value="ECO:0007669"/>
    <property type="project" value="UniProtKB-KW"/>
</dbReference>
<dbReference type="InterPro" id="IPR001460">
    <property type="entry name" value="PCN-bd_Tpept"/>
</dbReference>
<keyword evidence="5" id="KW-0121">Carboxypeptidase</keyword>
<dbReference type="STRING" id="1802726.A3B07_01285"/>
<organism evidence="20 21">
    <name type="scientific">Candidatus Yonathbacteria bacterium RIFCSPLOWO2_01_FULL_43_27</name>
    <dbReference type="NCBI Taxonomy" id="1802726"/>
    <lineage>
        <taxon>Bacteria</taxon>
        <taxon>Candidatus Yonathiibacteriota</taxon>
    </lineage>
</organism>
<keyword evidence="7" id="KW-0328">Glycosyltransferase</keyword>
<dbReference type="FunFam" id="1.10.3810.10:FF:000001">
    <property type="entry name" value="Penicillin-binding protein 1A"/>
    <property type="match status" value="1"/>
</dbReference>
<evidence type="ECO:0000256" key="16">
    <source>
        <dbReference type="ARBA" id="ARBA00049902"/>
    </source>
</evidence>
<dbReference type="GO" id="GO:0030288">
    <property type="term" value="C:outer membrane-bounded periplasmic space"/>
    <property type="evidence" value="ECO:0007669"/>
    <property type="project" value="TreeGrafter"/>
</dbReference>
<feature type="transmembrane region" description="Helical" evidence="17">
    <location>
        <begin position="21"/>
        <end position="42"/>
    </location>
</feature>
<keyword evidence="12 17" id="KW-0472">Membrane</keyword>
<proteinExistence type="inferred from homology"/>
<evidence type="ECO:0000256" key="6">
    <source>
        <dbReference type="ARBA" id="ARBA00022670"/>
    </source>
</evidence>
<dbReference type="Proteomes" id="UP000178817">
    <property type="component" value="Unassembled WGS sequence"/>
</dbReference>
<keyword evidence="17" id="KW-0812">Transmembrane</keyword>
<keyword evidence="8" id="KW-0808">Transferase</keyword>
<evidence type="ECO:0000256" key="13">
    <source>
        <dbReference type="ARBA" id="ARBA00023268"/>
    </source>
</evidence>
<keyword evidence="4" id="KW-1003">Cell membrane</keyword>
<evidence type="ECO:0000313" key="20">
    <source>
        <dbReference type="EMBL" id="OHA82735.1"/>
    </source>
</evidence>
<dbReference type="SUPFAM" id="SSF56601">
    <property type="entry name" value="beta-lactamase/transpeptidase-like"/>
    <property type="match status" value="1"/>
</dbReference>
<dbReference type="GO" id="GO:0005886">
    <property type="term" value="C:plasma membrane"/>
    <property type="evidence" value="ECO:0007669"/>
    <property type="project" value="UniProtKB-SubCell"/>
</dbReference>
<dbReference type="GO" id="GO:0008658">
    <property type="term" value="F:penicillin binding"/>
    <property type="evidence" value="ECO:0007669"/>
    <property type="project" value="InterPro"/>
</dbReference>
<evidence type="ECO:0000256" key="12">
    <source>
        <dbReference type="ARBA" id="ARBA00023136"/>
    </source>
</evidence>
<dbReference type="GO" id="GO:0071555">
    <property type="term" value="P:cell wall organization"/>
    <property type="evidence" value="ECO:0007669"/>
    <property type="project" value="UniProtKB-KW"/>
</dbReference>
<evidence type="ECO:0000256" key="3">
    <source>
        <dbReference type="ARBA" id="ARBA00007739"/>
    </source>
</evidence>
<evidence type="ECO:0000256" key="1">
    <source>
        <dbReference type="ARBA" id="ARBA00004236"/>
    </source>
</evidence>
<comment type="catalytic activity">
    <reaction evidence="15">
        <text>Preferential cleavage: (Ac)2-L-Lys-D-Ala-|-D-Ala. Also transpeptidation of peptidyl-alanyl moieties that are N-acyl substituents of D-alanine.</text>
        <dbReference type="EC" id="3.4.16.4"/>
    </reaction>
</comment>
<feature type="domain" description="Penicillin-binding protein transpeptidase" evidence="18">
    <location>
        <begin position="337"/>
        <end position="611"/>
    </location>
</feature>
<dbReference type="InterPro" id="IPR036950">
    <property type="entry name" value="PBP_transglycosylase"/>
</dbReference>
<evidence type="ECO:0000256" key="10">
    <source>
        <dbReference type="ARBA" id="ARBA00022960"/>
    </source>
</evidence>
<keyword evidence="17" id="KW-1133">Transmembrane helix</keyword>
<comment type="caution">
    <text evidence="20">The sequence shown here is derived from an EMBL/GenBank/DDBJ whole genome shotgun (WGS) entry which is preliminary data.</text>
</comment>
<dbReference type="PANTHER" id="PTHR32282">
    <property type="entry name" value="BINDING PROTEIN TRANSPEPTIDASE, PUTATIVE-RELATED"/>
    <property type="match status" value="1"/>
</dbReference>
<evidence type="ECO:0000256" key="4">
    <source>
        <dbReference type="ARBA" id="ARBA00022475"/>
    </source>
</evidence>
<dbReference type="GO" id="GO:0008955">
    <property type="term" value="F:peptidoglycan glycosyltransferase activity"/>
    <property type="evidence" value="ECO:0007669"/>
    <property type="project" value="UniProtKB-EC"/>
</dbReference>
<evidence type="ECO:0000313" key="21">
    <source>
        <dbReference type="Proteomes" id="UP000178817"/>
    </source>
</evidence>
<dbReference type="GO" id="GO:0009252">
    <property type="term" value="P:peptidoglycan biosynthetic process"/>
    <property type="evidence" value="ECO:0007669"/>
    <property type="project" value="UniProtKB-KW"/>
</dbReference>
<comment type="similarity">
    <text evidence="3">In the N-terminal section; belongs to the glycosyltransferase 51 family.</text>
</comment>
<evidence type="ECO:0000259" key="19">
    <source>
        <dbReference type="Pfam" id="PF00912"/>
    </source>
</evidence>
<evidence type="ECO:0000256" key="5">
    <source>
        <dbReference type="ARBA" id="ARBA00022645"/>
    </source>
</evidence>
<evidence type="ECO:0000256" key="15">
    <source>
        <dbReference type="ARBA" id="ARBA00034000"/>
    </source>
</evidence>
<accession>A0A1G2SCK4</accession>
<comment type="similarity">
    <text evidence="2">In the C-terminal section; belongs to the transpeptidase family.</text>
</comment>
<comment type="catalytic activity">
    <reaction evidence="16">
        <text>[GlcNAc-(1-&gt;4)-Mur2Ac(oyl-L-Ala-gamma-D-Glu-L-Lys-D-Ala-D-Ala)](n)-di-trans,octa-cis-undecaprenyl diphosphate + beta-D-GlcNAc-(1-&gt;4)-Mur2Ac(oyl-L-Ala-gamma-D-Glu-L-Lys-D-Ala-D-Ala)-di-trans,octa-cis-undecaprenyl diphosphate = [GlcNAc-(1-&gt;4)-Mur2Ac(oyl-L-Ala-gamma-D-Glu-L-Lys-D-Ala-D-Ala)](n+1)-di-trans,octa-cis-undecaprenyl diphosphate + di-trans,octa-cis-undecaprenyl diphosphate + H(+)</text>
        <dbReference type="Rhea" id="RHEA:23708"/>
        <dbReference type="Rhea" id="RHEA-COMP:9602"/>
        <dbReference type="Rhea" id="RHEA-COMP:9603"/>
        <dbReference type="ChEBI" id="CHEBI:15378"/>
        <dbReference type="ChEBI" id="CHEBI:58405"/>
        <dbReference type="ChEBI" id="CHEBI:60033"/>
        <dbReference type="ChEBI" id="CHEBI:78435"/>
        <dbReference type="EC" id="2.4.99.28"/>
    </reaction>
</comment>
<feature type="domain" description="Glycosyl transferase family 51" evidence="19">
    <location>
        <begin position="74"/>
        <end position="246"/>
    </location>
</feature>
<sequence length="848" mass="94132">MTHQKKSIRKIHSWLKSLETGALFVIALGFLSAGMLILWASFIKLPDFNNFADRKVAESTKIYDRTGEILLYDVHENVKRTLVPFDTISPKLKEATIAAEDARFYEHSGIEPKSILRAVLVNLRLIQGVIGQGGSTITQQVIKKTLLTDEKRITRKVKEIILSFKLERAFSKDEILSLYLNEIPYGGNVYGIGEASKVFFGKEPQNLTLTESAYLAALPNAPTRLSPYGNNRAQLDARKDFILKRMRELSFITEEEYTLAKQEKVTFLPKEPRGIKAPHFTEWIKEYLAEKYGEREVEERGYKVITTLDYDLQQIAEDQISKFAEKMENEYGAKNMGLVAIDPKSGHVLAMVGSRDYFDVKNEGNFNVTIRPNRQPGSAFKPFAYATAFKEGYTPETVLFDLPTNFTDGCDAKGNPVTPGLKKSDCYTPENYEGGYRGPLSLRSSLAQSRNITSVKVLYLAGIKDTVRTAHDMGITSLNDLSRLGLSLVLGGGEVSVIDITSAYGVFANDGVRNPTQAIIRIEDKQGNIIEEFKQEEREVLPSEVARTINSILSDNEARTPTFGANSALNFPGKDVAVKTGTTNDYRDAWTVGYTPNISVGMWAGNNDNSSINKGNSAAYTVSLVWHAIMEEAMKKYPPEKFIDPSPIDLTALPAPLAGVWQGGEKYVIDTASGKLATENTPIEMRKIIVVPETHSILHWIDKDNPRGGKPGNPASDPQYILWETPIREWASRQGIIEGSRNHIPTEYDNLHTTGTVPILSVTGSDLSIAHTPTEQITLMVTGTGTYPLSSAELFVNSKFISRSTQTPFSFSFTAEDIRGISSENEITIVGYDTIMNKGTYSAKLLIK</sequence>
<dbReference type="InterPro" id="IPR023346">
    <property type="entry name" value="Lysozyme-like_dom_sf"/>
</dbReference>
<dbReference type="EMBL" id="MHUV01000004">
    <property type="protein sequence ID" value="OHA82735.1"/>
    <property type="molecule type" value="Genomic_DNA"/>
</dbReference>
<dbReference type="InterPro" id="IPR050396">
    <property type="entry name" value="Glycosyltr_51/Transpeptidase"/>
</dbReference>
<evidence type="ECO:0000256" key="17">
    <source>
        <dbReference type="SAM" id="Phobius"/>
    </source>
</evidence>
<keyword evidence="13" id="KW-0511">Multifunctional enzyme</keyword>